<dbReference type="GO" id="GO:0006508">
    <property type="term" value="P:proteolysis"/>
    <property type="evidence" value="ECO:0007669"/>
    <property type="project" value="UniProtKB-KW"/>
</dbReference>
<dbReference type="GO" id="GO:0004252">
    <property type="term" value="F:serine-type endopeptidase activity"/>
    <property type="evidence" value="ECO:0007669"/>
    <property type="project" value="InterPro"/>
</dbReference>
<dbReference type="Pfam" id="PF17820">
    <property type="entry name" value="PDZ_6"/>
    <property type="match status" value="1"/>
</dbReference>
<dbReference type="Proteomes" id="UP000739538">
    <property type="component" value="Unassembled WGS sequence"/>
</dbReference>
<dbReference type="SUPFAM" id="SSF50156">
    <property type="entry name" value="PDZ domain-like"/>
    <property type="match status" value="2"/>
</dbReference>
<reference evidence="7" key="1">
    <citation type="submission" date="2020-04" db="EMBL/GenBank/DDBJ databases">
        <authorList>
            <person name="Zhang T."/>
        </authorList>
    </citation>
    <scope>NUCLEOTIDE SEQUENCE</scope>
    <source>
        <strain evidence="7">HKST-UBA02</strain>
    </source>
</reference>
<sequence length="506" mass="53401">MWSDWVDGVKLFVWTGLVLVLGATVGLIGSGVIDLGDTFSFRKGAGDRSPGLVGGRDTASSREVDGSGNRARRADGAENGDFADVARVVGPAVVSIEVRRRFEHPAIDDSVDLPEGEFDIPSSGSGFVYDPDGYVLTNNHVVAGARRVWVHFSDGRTLDASVVGTDPETDVAVLEVRGGGDLPVLSLGRAADLSIGDWVAAVGNPLGYLDGTFTVGVVSGKGRSEVAIRGGAPSYQDFIQTDAAINFGNSGGPLVDAWGRVVGINTAFGGEGSGIGFAIPIELAYDVAEKLVSAGRVPRAYLGVLLQDIDLDLARGLGLPSSNGVIIREVYPDTPASRAGLRAGDAILTIGDETVHDVAGFRLQVARSQIDAPTTLRGRRWAEPLELQVVLAERESPVVSEESPELAVRPSGMGLEVEAVPDSASNSGEAGIRVREVVPDSWAADAGVEAGDRIREADGIEMRTEKEYRDQRDRAVAERRPLVLGLERGPMRWFVAIPTDLDGGNR</sequence>
<evidence type="ECO:0000256" key="1">
    <source>
        <dbReference type="ARBA" id="ARBA00010541"/>
    </source>
</evidence>
<dbReference type="PANTHER" id="PTHR22939">
    <property type="entry name" value="SERINE PROTEASE FAMILY S1C HTRA-RELATED"/>
    <property type="match status" value="1"/>
</dbReference>
<evidence type="ECO:0000256" key="3">
    <source>
        <dbReference type="ARBA" id="ARBA00022801"/>
    </source>
</evidence>
<evidence type="ECO:0000256" key="2">
    <source>
        <dbReference type="ARBA" id="ARBA00022670"/>
    </source>
</evidence>
<comment type="similarity">
    <text evidence="1">Belongs to the peptidase S1C family.</text>
</comment>
<dbReference type="InterPro" id="IPR001478">
    <property type="entry name" value="PDZ"/>
</dbReference>
<dbReference type="InterPro" id="IPR001940">
    <property type="entry name" value="Peptidase_S1C"/>
</dbReference>
<comment type="caution">
    <text evidence="7">The sequence shown here is derived from an EMBL/GenBank/DDBJ whole genome shotgun (WGS) entry which is preliminary data.</text>
</comment>
<dbReference type="Gene3D" id="2.40.10.120">
    <property type="match status" value="1"/>
</dbReference>
<gene>
    <name evidence="7" type="ORF">KDA27_02640</name>
</gene>
<protein>
    <submittedName>
        <fullName evidence="7">Trypsin-like peptidase domain-containing protein</fullName>
    </submittedName>
</protein>
<feature type="domain" description="PDZ" evidence="6">
    <location>
        <begin position="291"/>
        <end position="358"/>
    </location>
</feature>
<feature type="transmembrane region" description="Helical" evidence="5">
    <location>
        <begin position="12"/>
        <end position="33"/>
    </location>
</feature>
<dbReference type="PRINTS" id="PR00834">
    <property type="entry name" value="PROTEASES2C"/>
</dbReference>
<keyword evidence="5" id="KW-0812">Transmembrane</keyword>
<dbReference type="Pfam" id="PF13180">
    <property type="entry name" value="PDZ_2"/>
    <property type="match status" value="1"/>
</dbReference>
<dbReference type="InterPro" id="IPR036034">
    <property type="entry name" value="PDZ_sf"/>
</dbReference>
<reference evidence="7" key="2">
    <citation type="journal article" date="2021" name="Microbiome">
        <title>Successional dynamics and alternative stable states in a saline activated sludge microbial community over 9 years.</title>
        <authorList>
            <person name="Wang Y."/>
            <person name="Ye J."/>
            <person name="Ju F."/>
            <person name="Liu L."/>
            <person name="Boyd J.A."/>
            <person name="Deng Y."/>
            <person name="Parks D.H."/>
            <person name="Jiang X."/>
            <person name="Yin X."/>
            <person name="Woodcroft B.J."/>
            <person name="Tyson G.W."/>
            <person name="Hugenholtz P."/>
            <person name="Polz M.F."/>
            <person name="Zhang T."/>
        </authorList>
    </citation>
    <scope>NUCLEOTIDE SEQUENCE</scope>
    <source>
        <strain evidence="7">HKST-UBA02</strain>
    </source>
</reference>
<keyword evidence="2" id="KW-0645">Protease</keyword>
<evidence type="ECO:0000256" key="4">
    <source>
        <dbReference type="SAM" id="MobiDB-lite"/>
    </source>
</evidence>
<dbReference type="AlphaFoldDB" id="A0A956SDU9"/>
<dbReference type="PANTHER" id="PTHR22939:SF129">
    <property type="entry name" value="SERINE PROTEASE HTRA2, MITOCHONDRIAL"/>
    <property type="match status" value="1"/>
</dbReference>
<keyword evidence="5" id="KW-1133">Transmembrane helix</keyword>
<dbReference type="PROSITE" id="PS50106">
    <property type="entry name" value="PDZ"/>
    <property type="match status" value="2"/>
</dbReference>
<dbReference type="InterPro" id="IPR041489">
    <property type="entry name" value="PDZ_6"/>
</dbReference>
<dbReference type="InterPro" id="IPR009003">
    <property type="entry name" value="Peptidase_S1_PA"/>
</dbReference>
<name>A0A956SDU9_UNCEI</name>
<keyword evidence="3" id="KW-0378">Hydrolase</keyword>
<evidence type="ECO:0000313" key="7">
    <source>
        <dbReference type="EMBL" id="MCA9754673.1"/>
    </source>
</evidence>
<evidence type="ECO:0000256" key="5">
    <source>
        <dbReference type="SAM" id="Phobius"/>
    </source>
</evidence>
<dbReference type="Gene3D" id="2.30.42.10">
    <property type="match status" value="2"/>
</dbReference>
<dbReference type="SUPFAM" id="SSF50494">
    <property type="entry name" value="Trypsin-like serine proteases"/>
    <property type="match status" value="1"/>
</dbReference>
<keyword evidence="5" id="KW-0472">Membrane</keyword>
<proteinExistence type="inferred from homology"/>
<organism evidence="7 8">
    <name type="scientific">Eiseniibacteriota bacterium</name>
    <dbReference type="NCBI Taxonomy" id="2212470"/>
    <lineage>
        <taxon>Bacteria</taxon>
        <taxon>Candidatus Eiseniibacteriota</taxon>
    </lineage>
</organism>
<accession>A0A956SDU9</accession>
<evidence type="ECO:0000259" key="6">
    <source>
        <dbReference type="PROSITE" id="PS50106"/>
    </source>
</evidence>
<dbReference type="EMBL" id="JAGQHS010000007">
    <property type="protein sequence ID" value="MCA9754673.1"/>
    <property type="molecule type" value="Genomic_DNA"/>
</dbReference>
<dbReference type="Pfam" id="PF13365">
    <property type="entry name" value="Trypsin_2"/>
    <property type="match status" value="1"/>
</dbReference>
<feature type="region of interest" description="Disordered" evidence="4">
    <location>
        <begin position="47"/>
        <end position="76"/>
    </location>
</feature>
<evidence type="ECO:0000313" key="8">
    <source>
        <dbReference type="Proteomes" id="UP000739538"/>
    </source>
</evidence>
<feature type="domain" description="PDZ" evidence="6">
    <location>
        <begin position="403"/>
        <end position="463"/>
    </location>
</feature>
<dbReference type="SMART" id="SM00228">
    <property type="entry name" value="PDZ"/>
    <property type="match status" value="2"/>
</dbReference>